<name>A0ABN3AV55_9MICC</name>
<comment type="caution">
    <text evidence="2">The sequence shown here is derived from an EMBL/GenBank/DDBJ whole genome shotgun (WGS) entry which is preliminary data.</text>
</comment>
<sequence>MLRFLPERVRAAWQDNDDDGSAVLEFTFLGLLLLVPVVYLVLTVGSVQGASFAVVGAADQAAKVFVDSDSPEEAYARAEQAVEFTINDFGFAPEDAAVTITCAGTCLEPGSSVTVAVDLRVPLPLIPTMPGLNTSAATVDSSATQLVERFG</sequence>
<keyword evidence="1" id="KW-0812">Transmembrane</keyword>
<dbReference type="EMBL" id="BAAAON010000002">
    <property type="protein sequence ID" value="GAA2175186.1"/>
    <property type="molecule type" value="Genomic_DNA"/>
</dbReference>
<evidence type="ECO:0000313" key="3">
    <source>
        <dbReference type="Proteomes" id="UP001500974"/>
    </source>
</evidence>
<protein>
    <recommendedName>
        <fullName evidence="4">Flp pilus assembly protein TadG</fullName>
    </recommendedName>
</protein>
<evidence type="ECO:0000256" key="1">
    <source>
        <dbReference type="SAM" id="Phobius"/>
    </source>
</evidence>
<proteinExistence type="predicted"/>
<organism evidence="2 3">
    <name type="scientific">Arthrobacter parietis</name>
    <dbReference type="NCBI Taxonomy" id="271434"/>
    <lineage>
        <taxon>Bacteria</taxon>
        <taxon>Bacillati</taxon>
        <taxon>Actinomycetota</taxon>
        <taxon>Actinomycetes</taxon>
        <taxon>Micrococcales</taxon>
        <taxon>Micrococcaceae</taxon>
        <taxon>Arthrobacter</taxon>
    </lineage>
</organism>
<feature type="transmembrane region" description="Helical" evidence="1">
    <location>
        <begin position="20"/>
        <end position="42"/>
    </location>
</feature>
<gene>
    <name evidence="2" type="ORF">GCM10009784_16520</name>
</gene>
<dbReference type="RefSeq" id="WP_277357912.1">
    <property type="nucleotide sequence ID" value="NZ_BAAAON010000002.1"/>
</dbReference>
<dbReference type="Proteomes" id="UP001500974">
    <property type="component" value="Unassembled WGS sequence"/>
</dbReference>
<accession>A0ABN3AV55</accession>
<keyword evidence="3" id="KW-1185">Reference proteome</keyword>
<evidence type="ECO:0000313" key="2">
    <source>
        <dbReference type="EMBL" id="GAA2175186.1"/>
    </source>
</evidence>
<evidence type="ECO:0008006" key="4">
    <source>
        <dbReference type="Google" id="ProtNLM"/>
    </source>
</evidence>
<keyword evidence="1" id="KW-0472">Membrane</keyword>
<reference evidence="2 3" key="1">
    <citation type="journal article" date="2019" name="Int. J. Syst. Evol. Microbiol.">
        <title>The Global Catalogue of Microorganisms (GCM) 10K type strain sequencing project: providing services to taxonomists for standard genome sequencing and annotation.</title>
        <authorList>
            <consortium name="The Broad Institute Genomics Platform"/>
            <consortium name="The Broad Institute Genome Sequencing Center for Infectious Disease"/>
            <person name="Wu L."/>
            <person name="Ma J."/>
        </authorList>
    </citation>
    <scope>NUCLEOTIDE SEQUENCE [LARGE SCALE GENOMIC DNA]</scope>
    <source>
        <strain evidence="2 3">JCM 14917</strain>
    </source>
</reference>
<keyword evidence="1" id="KW-1133">Transmembrane helix</keyword>